<feature type="transmembrane region" description="Helical" evidence="6">
    <location>
        <begin position="20"/>
        <end position="38"/>
    </location>
</feature>
<evidence type="ECO:0000256" key="5">
    <source>
        <dbReference type="ARBA" id="ARBA00023136"/>
    </source>
</evidence>
<comment type="caution">
    <text evidence="7">The sequence shown here is derived from an EMBL/GenBank/DDBJ whole genome shotgun (WGS) entry which is preliminary data.</text>
</comment>
<evidence type="ECO:0000256" key="4">
    <source>
        <dbReference type="ARBA" id="ARBA00022989"/>
    </source>
</evidence>
<dbReference type="SUPFAM" id="SSF54523">
    <property type="entry name" value="Pili subunits"/>
    <property type="match status" value="1"/>
</dbReference>
<evidence type="ECO:0000256" key="1">
    <source>
        <dbReference type="ARBA" id="ARBA00004167"/>
    </source>
</evidence>
<keyword evidence="8" id="KW-1185">Reference proteome</keyword>
<evidence type="ECO:0000313" key="8">
    <source>
        <dbReference type="Proteomes" id="UP001233314"/>
    </source>
</evidence>
<dbReference type="EMBL" id="JAUQTA010000001">
    <property type="protein sequence ID" value="MDO7867411.1"/>
    <property type="molecule type" value="Genomic_DNA"/>
</dbReference>
<dbReference type="NCBIfam" id="TIGR02532">
    <property type="entry name" value="IV_pilin_GFxxxE"/>
    <property type="match status" value="1"/>
</dbReference>
<dbReference type="Gene3D" id="3.30.700.10">
    <property type="entry name" value="Glycoprotein, Type 4 Pilin"/>
    <property type="match status" value="1"/>
</dbReference>
<keyword evidence="2" id="KW-0488">Methylation</keyword>
<accession>A0ABT9AXX3</accession>
<evidence type="ECO:0000256" key="2">
    <source>
        <dbReference type="ARBA" id="ARBA00022481"/>
    </source>
</evidence>
<proteinExistence type="predicted"/>
<name>A0ABT9AXX3_9ACTN</name>
<comment type="subcellular location">
    <subcellularLocation>
        <location evidence="1">Membrane</location>
        <topology evidence="1">Single-pass membrane protein</topology>
    </subcellularLocation>
</comment>
<dbReference type="PANTHER" id="PTHR30093">
    <property type="entry name" value="GENERAL SECRETION PATHWAY PROTEIN G"/>
    <property type="match status" value="1"/>
</dbReference>
<dbReference type="InterPro" id="IPR045584">
    <property type="entry name" value="Pilin-like"/>
</dbReference>
<dbReference type="InterPro" id="IPR012902">
    <property type="entry name" value="N_methyl_site"/>
</dbReference>
<evidence type="ECO:0000313" key="7">
    <source>
        <dbReference type="EMBL" id="MDO7867411.1"/>
    </source>
</evidence>
<gene>
    <name evidence="7" type="ORF">Q5722_03420</name>
</gene>
<evidence type="ECO:0000256" key="3">
    <source>
        <dbReference type="ARBA" id="ARBA00022692"/>
    </source>
</evidence>
<keyword evidence="5 6" id="KW-0472">Membrane</keyword>
<protein>
    <submittedName>
        <fullName evidence="7">Prepilin-type N-terminal cleavage/methylation domain-containing protein</fullName>
    </submittedName>
</protein>
<dbReference type="Pfam" id="PF07963">
    <property type="entry name" value="N_methyl"/>
    <property type="match status" value="1"/>
</dbReference>
<keyword evidence="4 6" id="KW-1133">Transmembrane helix</keyword>
<dbReference type="PRINTS" id="PR00813">
    <property type="entry name" value="BCTERIALGSPG"/>
</dbReference>
<organism evidence="7 8">
    <name type="scientific">Nocardioides jiangxiensis</name>
    <dbReference type="NCBI Taxonomy" id="3064524"/>
    <lineage>
        <taxon>Bacteria</taxon>
        <taxon>Bacillati</taxon>
        <taxon>Actinomycetota</taxon>
        <taxon>Actinomycetes</taxon>
        <taxon>Propionibacteriales</taxon>
        <taxon>Nocardioidaceae</taxon>
        <taxon>Nocardioides</taxon>
    </lineage>
</organism>
<evidence type="ECO:0000256" key="6">
    <source>
        <dbReference type="SAM" id="Phobius"/>
    </source>
</evidence>
<dbReference type="PANTHER" id="PTHR30093:SF44">
    <property type="entry name" value="TYPE II SECRETION SYSTEM CORE PROTEIN G"/>
    <property type="match status" value="1"/>
</dbReference>
<sequence length="109" mass="11507">MANSLSARRRGDDGFTLIELLIVIIILGILAAIVVFSVRGIADRGNTAACKTEVRTVETAAEAYYAKKGSYPTWAQLTATGADQFLHSAPSIVVSGDYDASTGQVTHSC</sequence>
<keyword evidence="3 6" id="KW-0812">Transmembrane</keyword>
<dbReference type="RefSeq" id="WP_305026813.1">
    <property type="nucleotide sequence ID" value="NZ_JAUQTA010000001.1"/>
</dbReference>
<dbReference type="InterPro" id="IPR000983">
    <property type="entry name" value="Bac_GSPG_pilin"/>
</dbReference>
<dbReference type="Proteomes" id="UP001233314">
    <property type="component" value="Unassembled WGS sequence"/>
</dbReference>
<reference evidence="7 8" key="1">
    <citation type="submission" date="2023-07" db="EMBL/GenBank/DDBJ databases">
        <title>Nocardioides sp. nov WY-20 isolated from soil.</title>
        <authorList>
            <person name="Liu B."/>
            <person name="Wan Y."/>
        </authorList>
    </citation>
    <scope>NUCLEOTIDE SEQUENCE [LARGE SCALE GENOMIC DNA]</scope>
    <source>
        <strain evidence="7 8">WY-20</strain>
    </source>
</reference>